<dbReference type="Proteomes" id="UP000277424">
    <property type="component" value="Unassembled WGS sequence"/>
</dbReference>
<evidence type="ECO:0000256" key="6">
    <source>
        <dbReference type="PIRSR" id="PIRSR015582-2"/>
    </source>
</evidence>
<dbReference type="GO" id="GO:0016829">
    <property type="term" value="F:lyase activity"/>
    <property type="evidence" value="ECO:0007669"/>
    <property type="project" value="UniProtKB-KW"/>
</dbReference>
<dbReference type="SUPFAM" id="SSF51621">
    <property type="entry name" value="Phosphoenolpyruvate/pyruvate domain"/>
    <property type="match status" value="1"/>
</dbReference>
<dbReference type="InterPro" id="IPR011206">
    <property type="entry name" value="Citrate_lyase_beta/mcl1/mcl2"/>
</dbReference>
<accession>A0A420WPY8</accession>
<dbReference type="PANTHER" id="PTHR32308:SF0">
    <property type="entry name" value="HPCH_HPAI ALDOLASE_CITRATE LYASE DOMAIN-CONTAINING PROTEIN"/>
    <property type="match status" value="1"/>
</dbReference>
<reference evidence="8 9" key="1">
    <citation type="submission" date="2018-10" db="EMBL/GenBank/DDBJ databases">
        <title>Comparative analysis of microorganisms from saline springs in Andes Mountain Range, Colombia.</title>
        <authorList>
            <person name="Rubin E."/>
        </authorList>
    </citation>
    <scope>NUCLEOTIDE SEQUENCE [LARGE SCALE GENOMIC DNA]</scope>
    <source>
        <strain evidence="8 9">USBA 36</strain>
    </source>
</reference>
<name>A0A420WPY8_9PROT</name>
<evidence type="ECO:0000256" key="1">
    <source>
        <dbReference type="ARBA" id="ARBA00001946"/>
    </source>
</evidence>
<feature type="binding site" evidence="6">
    <location>
        <position position="128"/>
    </location>
    <ligand>
        <name>Mg(2+)</name>
        <dbReference type="ChEBI" id="CHEBI:18420"/>
    </ligand>
</feature>
<evidence type="ECO:0000313" key="8">
    <source>
        <dbReference type="EMBL" id="RKQ73060.1"/>
    </source>
</evidence>
<evidence type="ECO:0000259" key="7">
    <source>
        <dbReference type="Pfam" id="PF03328"/>
    </source>
</evidence>
<proteinExistence type="inferred from homology"/>
<dbReference type="InterPro" id="IPR015813">
    <property type="entry name" value="Pyrv/PenolPyrv_kinase-like_dom"/>
</dbReference>
<dbReference type="GO" id="GO:0000287">
    <property type="term" value="F:magnesium ion binding"/>
    <property type="evidence" value="ECO:0007669"/>
    <property type="project" value="TreeGrafter"/>
</dbReference>
<keyword evidence="8" id="KW-0456">Lyase</keyword>
<feature type="binding site" evidence="5">
    <location>
        <position position="128"/>
    </location>
    <ligand>
        <name>substrate</name>
    </ligand>
</feature>
<dbReference type="PANTHER" id="PTHR32308">
    <property type="entry name" value="LYASE BETA SUBUNIT, PUTATIVE (AFU_ORTHOLOGUE AFUA_4G13030)-RELATED"/>
    <property type="match status" value="1"/>
</dbReference>
<keyword evidence="4 6" id="KW-0460">Magnesium</keyword>
<dbReference type="InterPro" id="IPR005000">
    <property type="entry name" value="Aldolase/citrate-lyase_domain"/>
</dbReference>
<dbReference type="OrthoDB" id="9800547at2"/>
<feature type="binding site" evidence="6">
    <location>
        <position position="155"/>
    </location>
    <ligand>
        <name>Mg(2+)</name>
        <dbReference type="ChEBI" id="CHEBI:18420"/>
    </ligand>
</feature>
<evidence type="ECO:0000256" key="4">
    <source>
        <dbReference type="ARBA" id="ARBA00022842"/>
    </source>
</evidence>
<dbReference type="GO" id="GO:0006107">
    <property type="term" value="P:oxaloacetate metabolic process"/>
    <property type="evidence" value="ECO:0007669"/>
    <property type="project" value="TreeGrafter"/>
</dbReference>
<dbReference type="InterPro" id="IPR040442">
    <property type="entry name" value="Pyrv_kinase-like_dom_sf"/>
</dbReference>
<feature type="domain" description="HpcH/HpaI aldolase/citrate lyase" evidence="7">
    <location>
        <begin position="4"/>
        <end position="227"/>
    </location>
</feature>
<dbReference type="EMBL" id="RBIG01000001">
    <property type="protein sequence ID" value="RKQ73060.1"/>
    <property type="molecule type" value="Genomic_DNA"/>
</dbReference>
<comment type="caution">
    <text evidence="8">The sequence shown here is derived from an EMBL/GenBank/DDBJ whole genome shotgun (WGS) entry which is preliminary data.</text>
</comment>
<dbReference type="RefSeq" id="WP_121217781.1">
    <property type="nucleotide sequence ID" value="NZ_RBIG01000001.1"/>
</dbReference>
<evidence type="ECO:0000256" key="2">
    <source>
        <dbReference type="ARBA" id="ARBA00005568"/>
    </source>
</evidence>
<dbReference type="Gene3D" id="3.20.20.60">
    <property type="entry name" value="Phosphoenolpyruvate-binding domains"/>
    <property type="match status" value="1"/>
</dbReference>
<evidence type="ECO:0000256" key="5">
    <source>
        <dbReference type="PIRSR" id="PIRSR015582-1"/>
    </source>
</evidence>
<dbReference type="PIRSF" id="PIRSF015582">
    <property type="entry name" value="Cit_lyase_B"/>
    <property type="match status" value="1"/>
</dbReference>
<evidence type="ECO:0000256" key="3">
    <source>
        <dbReference type="ARBA" id="ARBA00022723"/>
    </source>
</evidence>
<organism evidence="8 9">
    <name type="scientific">Oceanibaculum indicum</name>
    <dbReference type="NCBI Taxonomy" id="526216"/>
    <lineage>
        <taxon>Bacteria</taxon>
        <taxon>Pseudomonadati</taxon>
        <taxon>Pseudomonadota</taxon>
        <taxon>Alphaproteobacteria</taxon>
        <taxon>Rhodospirillales</taxon>
        <taxon>Oceanibaculaceae</taxon>
        <taxon>Oceanibaculum</taxon>
    </lineage>
</organism>
<gene>
    <name evidence="8" type="ORF">BCL74_0831</name>
</gene>
<comment type="similarity">
    <text evidence="2">Belongs to the HpcH/HpaI aldolase family.</text>
</comment>
<sequence>MKIRSLLFVPGDSERKFQRALTSAADALILDLEDSVAADQKEGARQTVRASLESDRNGKKLFVRVNALDTGLTLGDLAAVVPGRPDGIMLPKCQNGEDANQVSLYLDAFESAAGIPLGTIRLLPIGTETAASIFGLGSYKGATARLWGLMWGAEDLAATLGSTANRDAQGFTEPYRMARNLCLAGAAGADLVPVDTVYTDIDNLEGLAKECAEARRDGFLAKAVIHPKHIDAVNEAFTPKPEEIEWARKVVAAFKQDGALGVIKIDGKMIDKPHLVSAERILSLAGAA</sequence>
<protein>
    <submittedName>
        <fullName evidence="8">Citrate lyase subunit beta/citryl-CoA lyase</fullName>
    </submittedName>
</protein>
<evidence type="ECO:0000313" key="9">
    <source>
        <dbReference type="Proteomes" id="UP000277424"/>
    </source>
</evidence>
<feature type="binding site" evidence="5">
    <location>
        <position position="64"/>
    </location>
    <ligand>
        <name>substrate</name>
    </ligand>
</feature>
<dbReference type="AlphaFoldDB" id="A0A420WPY8"/>
<dbReference type="Pfam" id="PF03328">
    <property type="entry name" value="HpcH_HpaI"/>
    <property type="match status" value="1"/>
</dbReference>
<comment type="cofactor">
    <cofactor evidence="1">
        <name>Mg(2+)</name>
        <dbReference type="ChEBI" id="CHEBI:18420"/>
    </cofactor>
</comment>
<keyword evidence="3 6" id="KW-0479">Metal-binding</keyword>